<feature type="domain" description="EthD" evidence="2">
    <location>
        <begin position="30"/>
        <end position="118"/>
    </location>
</feature>
<evidence type="ECO:0000313" key="4">
    <source>
        <dbReference type="Proteomes" id="UP000799767"/>
    </source>
</evidence>
<evidence type="ECO:0000313" key="3">
    <source>
        <dbReference type="EMBL" id="KAF2479171.1"/>
    </source>
</evidence>
<dbReference type="Gene3D" id="3.30.70.100">
    <property type="match status" value="1"/>
</dbReference>
<dbReference type="GeneID" id="54475817"/>
<sequence length="183" mass="20023">MADDKAPKDYGIGGSGSADGGYPQCLLRRKPGLSVQAFQAGWLEHARFGMPWAADCGMTHYVQIVNPTVANPAAMPAGVAIEDFDAVAEIRIPSEAPGSEADKAIRGAYFEQCIIPDECRYFAGPNRDLAVWIPPGTATGKRIEVMVDGEWVKDAHGKPVIDLEQSTKDYEDWKKKYRAEHKL</sequence>
<gene>
    <name evidence="3" type="ORF">BDY17DRAFT_305094</name>
</gene>
<accession>A0A6A6PHF3</accession>
<dbReference type="Pfam" id="PF07110">
    <property type="entry name" value="EthD"/>
    <property type="match status" value="1"/>
</dbReference>
<evidence type="ECO:0000259" key="2">
    <source>
        <dbReference type="Pfam" id="PF07110"/>
    </source>
</evidence>
<proteinExistence type="inferred from homology"/>
<dbReference type="AlphaFoldDB" id="A0A6A6PHF3"/>
<organism evidence="3 4">
    <name type="scientific">Neohortaea acidophila</name>
    <dbReference type="NCBI Taxonomy" id="245834"/>
    <lineage>
        <taxon>Eukaryota</taxon>
        <taxon>Fungi</taxon>
        <taxon>Dikarya</taxon>
        <taxon>Ascomycota</taxon>
        <taxon>Pezizomycotina</taxon>
        <taxon>Dothideomycetes</taxon>
        <taxon>Dothideomycetidae</taxon>
        <taxon>Mycosphaerellales</taxon>
        <taxon>Teratosphaeriaceae</taxon>
        <taxon>Neohortaea</taxon>
    </lineage>
</organism>
<protein>
    <recommendedName>
        <fullName evidence="2">EthD domain-containing protein</fullName>
    </recommendedName>
</protein>
<dbReference type="EMBL" id="MU001642">
    <property type="protein sequence ID" value="KAF2479171.1"/>
    <property type="molecule type" value="Genomic_DNA"/>
</dbReference>
<dbReference type="Proteomes" id="UP000799767">
    <property type="component" value="Unassembled WGS sequence"/>
</dbReference>
<evidence type="ECO:0000256" key="1">
    <source>
        <dbReference type="ARBA" id="ARBA00005986"/>
    </source>
</evidence>
<dbReference type="InterPro" id="IPR009799">
    <property type="entry name" value="EthD_dom"/>
</dbReference>
<keyword evidence="4" id="KW-1185">Reference proteome</keyword>
<dbReference type="GO" id="GO:0016491">
    <property type="term" value="F:oxidoreductase activity"/>
    <property type="evidence" value="ECO:0007669"/>
    <property type="project" value="InterPro"/>
</dbReference>
<reference evidence="3" key="1">
    <citation type="journal article" date="2020" name="Stud. Mycol.">
        <title>101 Dothideomycetes genomes: a test case for predicting lifestyles and emergence of pathogens.</title>
        <authorList>
            <person name="Haridas S."/>
            <person name="Albert R."/>
            <person name="Binder M."/>
            <person name="Bloem J."/>
            <person name="Labutti K."/>
            <person name="Salamov A."/>
            <person name="Andreopoulos B."/>
            <person name="Baker S."/>
            <person name="Barry K."/>
            <person name="Bills G."/>
            <person name="Bluhm B."/>
            <person name="Cannon C."/>
            <person name="Castanera R."/>
            <person name="Culley D."/>
            <person name="Daum C."/>
            <person name="Ezra D."/>
            <person name="Gonzalez J."/>
            <person name="Henrissat B."/>
            <person name="Kuo A."/>
            <person name="Liang C."/>
            <person name="Lipzen A."/>
            <person name="Lutzoni F."/>
            <person name="Magnuson J."/>
            <person name="Mondo S."/>
            <person name="Nolan M."/>
            <person name="Ohm R."/>
            <person name="Pangilinan J."/>
            <person name="Park H.-J."/>
            <person name="Ramirez L."/>
            <person name="Alfaro M."/>
            <person name="Sun H."/>
            <person name="Tritt A."/>
            <person name="Yoshinaga Y."/>
            <person name="Zwiers L.-H."/>
            <person name="Turgeon B."/>
            <person name="Goodwin S."/>
            <person name="Spatafora J."/>
            <person name="Crous P."/>
            <person name="Grigoriev I."/>
        </authorList>
    </citation>
    <scope>NUCLEOTIDE SEQUENCE</scope>
    <source>
        <strain evidence="3">CBS 113389</strain>
    </source>
</reference>
<name>A0A6A6PHF3_9PEZI</name>
<dbReference type="RefSeq" id="XP_033585741.1">
    <property type="nucleotide sequence ID" value="XM_033734815.1"/>
</dbReference>
<comment type="similarity">
    <text evidence="1">Belongs to the tpcK family.</text>
</comment>